<dbReference type="AlphaFoldDB" id="A0A7W5P7X3"/>
<keyword evidence="1" id="KW-0812">Transmembrane</keyword>
<feature type="transmembrane region" description="Helical" evidence="1">
    <location>
        <begin position="30"/>
        <end position="50"/>
    </location>
</feature>
<evidence type="ECO:0000313" key="2">
    <source>
        <dbReference type="EMBL" id="MBB3328009.1"/>
    </source>
</evidence>
<gene>
    <name evidence="2" type="ORF">FHX39_002953</name>
</gene>
<keyword evidence="1" id="KW-0472">Membrane</keyword>
<comment type="caution">
    <text evidence="2">The sequence shown here is derived from an EMBL/GenBank/DDBJ whole genome shotgun (WGS) entry which is preliminary data.</text>
</comment>
<dbReference type="EMBL" id="JACHZG010000001">
    <property type="protein sequence ID" value="MBB3328009.1"/>
    <property type="molecule type" value="Genomic_DNA"/>
</dbReference>
<dbReference type="Proteomes" id="UP000565572">
    <property type="component" value="Unassembled WGS sequence"/>
</dbReference>
<sequence length="114" mass="12329">MPPHGPDGAALTDAAAQHAQWAAHGGPNPIFGGLMFLLFLLLVAGTLVYLRRTGQLGALPWARRPTSPEHEAREILATRFATGDLSSDEFLERASVLNWTPGVEPLPVPRGRKR</sequence>
<evidence type="ECO:0000256" key="1">
    <source>
        <dbReference type="SAM" id="Phobius"/>
    </source>
</evidence>
<keyword evidence="3" id="KW-1185">Reference proteome</keyword>
<reference evidence="2 3" key="1">
    <citation type="submission" date="2020-08" db="EMBL/GenBank/DDBJ databases">
        <title>Sequencing the genomes of 1000 actinobacteria strains.</title>
        <authorList>
            <person name="Klenk H.-P."/>
        </authorList>
    </citation>
    <scope>NUCLEOTIDE SEQUENCE [LARGE SCALE GENOMIC DNA]</scope>
    <source>
        <strain evidence="2 3">DSM 11053</strain>
    </source>
</reference>
<organism evidence="2 3">
    <name type="scientific">Microlunatus antarcticus</name>
    <dbReference type="NCBI Taxonomy" id="53388"/>
    <lineage>
        <taxon>Bacteria</taxon>
        <taxon>Bacillati</taxon>
        <taxon>Actinomycetota</taxon>
        <taxon>Actinomycetes</taxon>
        <taxon>Propionibacteriales</taxon>
        <taxon>Propionibacteriaceae</taxon>
        <taxon>Microlunatus</taxon>
    </lineage>
</organism>
<keyword evidence="1" id="KW-1133">Transmembrane helix</keyword>
<accession>A0A7W5P7X3</accession>
<proteinExistence type="predicted"/>
<protein>
    <submittedName>
        <fullName evidence="2">Putative membrane protein</fullName>
    </submittedName>
</protein>
<dbReference type="RefSeq" id="WP_183339612.1">
    <property type="nucleotide sequence ID" value="NZ_JACHZG010000001.1"/>
</dbReference>
<evidence type="ECO:0000313" key="3">
    <source>
        <dbReference type="Proteomes" id="UP000565572"/>
    </source>
</evidence>
<name>A0A7W5P7X3_9ACTN</name>